<protein>
    <submittedName>
        <fullName evidence="1">Uncharacterized protein</fullName>
    </submittedName>
</protein>
<dbReference type="EMBL" id="AMZH03003568">
    <property type="protein sequence ID" value="RRT71904.1"/>
    <property type="molecule type" value="Genomic_DNA"/>
</dbReference>
<evidence type="ECO:0000313" key="1">
    <source>
        <dbReference type="EMBL" id="RRT71904.1"/>
    </source>
</evidence>
<proteinExistence type="predicted"/>
<evidence type="ECO:0000313" key="2">
    <source>
        <dbReference type="Proteomes" id="UP000287651"/>
    </source>
</evidence>
<name>A0A427A6T3_ENSVE</name>
<comment type="caution">
    <text evidence="1">The sequence shown here is derived from an EMBL/GenBank/DDBJ whole genome shotgun (WGS) entry which is preliminary data.</text>
</comment>
<gene>
    <name evidence="1" type="ORF">B296_00023289</name>
</gene>
<organism evidence="1 2">
    <name type="scientific">Ensete ventricosum</name>
    <name type="common">Abyssinian banana</name>
    <name type="synonym">Musa ensete</name>
    <dbReference type="NCBI Taxonomy" id="4639"/>
    <lineage>
        <taxon>Eukaryota</taxon>
        <taxon>Viridiplantae</taxon>
        <taxon>Streptophyta</taxon>
        <taxon>Embryophyta</taxon>
        <taxon>Tracheophyta</taxon>
        <taxon>Spermatophyta</taxon>
        <taxon>Magnoliopsida</taxon>
        <taxon>Liliopsida</taxon>
        <taxon>Zingiberales</taxon>
        <taxon>Musaceae</taxon>
        <taxon>Ensete</taxon>
    </lineage>
</organism>
<sequence length="99" mass="11565">MDYWSPYGFAHEGEEIEVGEAIGEGEGELDYYVISTMRGAQERMKREAIGTKTPRRRKRDQETIAYLASDWSTHIYLRQDRKLLSSSSIWERLRVTMAC</sequence>
<dbReference type="Proteomes" id="UP000287651">
    <property type="component" value="Unassembled WGS sequence"/>
</dbReference>
<accession>A0A427A6T3</accession>
<reference evidence="1 2" key="1">
    <citation type="journal article" date="2014" name="Agronomy (Basel)">
        <title>A Draft Genome Sequence for Ensete ventricosum, the Drought-Tolerant Tree Against Hunger.</title>
        <authorList>
            <person name="Harrison J."/>
            <person name="Moore K.A."/>
            <person name="Paszkiewicz K."/>
            <person name="Jones T."/>
            <person name="Grant M."/>
            <person name="Ambacheew D."/>
            <person name="Muzemil S."/>
            <person name="Studholme D.J."/>
        </authorList>
    </citation>
    <scope>NUCLEOTIDE SEQUENCE [LARGE SCALE GENOMIC DNA]</scope>
</reference>
<dbReference type="AlphaFoldDB" id="A0A427A6T3"/>